<dbReference type="PANTHER" id="PTHR10501">
    <property type="entry name" value="U1 SMALL NUCLEAR RIBONUCLEOPROTEIN A/U2 SMALL NUCLEAR RIBONUCLEOPROTEIN B"/>
    <property type="match status" value="1"/>
</dbReference>
<evidence type="ECO:0000256" key="2">
    <source>
        <dbReference type="PROSITE-ProRule" id="PRU00176"/>
    </source>
</evidence>
<name>A0ABM3QGM0_SPIOL</name>
<keyword evidence="4" id="KW-1185">Reference proteome</keyword>
<reference evidence="5" key="2">
    <citation type="submission" date="2025-08" db="UniProtKB">
        <authorList>
            <consortium name="RefSeq"/>
        </authorList>
    </citation>
    <scope>IDENTIFICATION</scope>
    <source>
        <tissue evidence="5">Leaf</tissue>
    </source>
</reference>
<dbReference type="InterPro" id="IPR012677">
    <property type="entry name" value="Nucleotide-bd_a/b_plait_sf"/>
</dbReference>
<evidence type="ECO:0000256" key="1">
    <source>
        <dbReference type="ARBA" id="ARBA00022884"/>
    </source>
</evidence>
<dbReference type="RefSeq" id="XP_056682510.1">
    <property type="nucleotide sequence ID" value="XM_056826532.1"/>
</dbReference>
<reference evidence="4" key="1">
    <citation type="journal article" date="2021" name="Nat. Commun.">
        <title>Genomic analyses provide insights into spinach domestication and the genetic basis of agronomic traits.</title>
        <authorList>
            <person name="Cai X."/>
            <person name="Sun X."/>
            <person name="Xu C."/>
            <person name="Sun H."/>
            <person name="Wang X."/>
            <person name="Ge C."/>
            <person name="Zhang Z."/>
            <person name="Wang Q."/>
            <person name="Fei Z."/>
            <person name="Jiao C."/>
            <person name="Wang Q."/>
        </authorList>
    </citation>
    <scope>NUCLEOTIDE SEQUENCE [LARGE SCALE GENOMIC DNA]</scope>
    <source>
        <strain evidence="4">cv. Varoflay</strain>
    </source>
</reference>
<sequence>MSHHMLRPNDLRGSSIEALGRDVVPMRSRVYGLDDISGFAARSEPVIGGLAAGMSTRGYASSLEDPVLISQRRDIPLGISSLPPGNPDMIYERPNSQRRVDSLSLQEAESNILFVNGLPTDCTRREVGHIFRPFIGFKDIKVIHREPRRSGDKAMVLCFVEFSDSKCALTAMEALNGYKFDDKKPESSILKINFAHFPFRLPSEA</sequence>
<accession>A0ABM3QGM0</accession>
<evidence type="ECO:0000313" key="4">
    <source>
        <dbReference type="Proteomes" id="UP000813463"/>
    </source>
</evidence>
<evidence type="ECO:0000259" key="3">
    <source>
        <dbReference type="PROSITE" id="PS50102"/>
    </source>
</evidence>
<dbReference type="Proteomes" id="UP000813463">
    <property type="component" value="Chromosome 4"/>
</dbReference>
<gene>
    <name evidence="5" type="primary">LOC110775070</name>
</gene>
<dbReference type="Pfam" id="PF00076">
    <property type="entry name" value="RRM_1"/>
    <property type="match status" value="1"/>
</dbReference>
<dbReference type="SMART" id="SM00360">
    <property type="entry name" value="RRM"/>
    <property type="match status" value="1"/>
</dbReference>
<dbReference type="PROSITE" id="PS50102">
    <property type="entry name" value="RRM"/>
    <property type="match status" value="1"/>
</dbReference>
<dbReference type="GeneID" id="110775070"/>
<protein>
    <submittedName>
        <fullName evidence="5">RNA-binding protein 1 isoform X1</fullName>
    </submittedName>
</protein>
<organism evidence="4 5">
    <name type="scientific">Spinacia oleracea</name>
    <name type="common">Spinach</name>
    <dbReference type="NCBI Taxonomy" id="3562"/>
    <lineage>
        <taxon>Eukaryota</taxon>
        <taxon>Viridiplantae</taxon>
        <taxon>Streptophyta</taxon>
        <taxon>Embryophyta</taxon>
        <taxon>Tracheophyta</taxon>
        <taxon>Spermatophyta</taxon>
        <taxon>Magnoliopsida</taxon>
        <taxon>eudicotyledons</taxon>
        <taxon>Gunneridae</taxon>
        <taxon>Pentapetalae</taxon>
        <taxon>Caryophyllales</taxon>
        <taxon>Chenopodiaceae</taxon>
        <taxon>Chenopodioideae</taxon>
        <taxon>Anserineae</taxon>
        <taxon>Spinacia</taxon>
    </lineage>
</organism>
<dbReference type="Gene3D" id="3.30.70.330">
    <property type="match status" value="1"/>
</dbReference>
<keyword evidence="1 2" id="KW-0694">RNA-binding</keyword>
<evidence type="ECO:0000313" key="5">
    <source>
        <dbReference type="RefSeq" id="XP_056682510.1"/>
    </source>
</evidence>
<dbReference type="SUPFAM" id="SSF54928">
    <property type="entry name" value="RNA-binding domain, RBD"/>
    <property type="match status" value="1"/>
</dbReference>
<dbReference type="InterPro" id="IPR035979">
    <property type="entry name" value="RBD_domain_sf"/>
</dbReference>
<dbReference type="InterPro" id="IPR000504">
    <property type="entry name" value="RRM_dom"/>
</dbReference>
<feature type="domain" description="RRM" evidence="3">
    <location>
        <begin position="111"/>
        <end position="197"/>
    </location>
</feature>
<dbReference type="CDD" id="cd21618">
    <property type="entry name" value="RRM_AtNSRA_like"/>
    <property type="match status" value="1"/>
</dbReference>
<proteinExistence type="predicted"/>